<keyword evidence="3" id="KW-1185">Reference proteome</keyword>
<keyword evidence="1" id="KW-0812">Transmembrane</keyword>
<feature type="transmembrane region" description="Helical" evidence="1">
    <location>
        <begin position="202"/>
        <end position="220"/>
    </location>
</feature>
<dbReference type="Proteomes" id="UP000642809">
    <property type="component" value="Unassembled WGS sequence"/>
</dbReference>
<comment type="caution">
    <text evidence="2">The sequence shown here is derived from an EMBL/GenBank/DDBJ whole genome shotgun (WGS) entry which is preliminary data.</text>
</comment>
<keyword evidence="1" id="KW-1133">Transmembrane helix</keyword>
<protein>
    <recommendedName>
        <fullName evidence="4">DoxX family protein</fullName>
    </recommendedName>
</protein>
<gene>
    <name evidence="2" type="ORF">GCM10008106_29370</name>
</gene>
<keyword evidence="1" id="KW-0472">Membrane</keyword>
<reference evidence="2" key="1">
    <citation type="journal article" date="2014" name="Int. J. Syst. Evol. Microbiol.">
        <title>Complete genome sequence of Corynebacterium casei LMG S-19264T (=DSM 44701T), isolated from a smear-ripened cheese.</title>
        <authorList>
            <consortium name="US DOE Joint Genome Institute (JGI-PGF)"/>
            <person name="Walter F."/>
            <person name="Albersmeier A."/>
            <person name="Kalinowski J."/>
            <person name="Ruckert C."/>
        </authorList>
    </citation>
    <scope>NUCLEOTIDE SEQUENCE</scope>
    <source>
        <strain evidence="2">KCTC 23224</strain>
    </source>
</reference>
<evidence type="ECO:0000313" key="3">
    <source>
        <dbReference type="Proteomes" id="UP000642809"/>
    </source>
</evidence>
<feature type="transmembrane region" description="Helical" evidence="1">
    <location>
        <begin position="15"/>
        <end position="38"/>
    </location>
</feature>
<evidence type="ECO:0008006" key="4">
    <source>
        <dbReference type="Google" id="ProtNLM"/>
    </source>
</evidence>
<evidence type="ECO:0000256" key="1">
    <source>
        <dbReference type="SAM" id="Phobius"/>
    </source>
</evidence>
<name>A0A8J3G6B9_9BACT</name>
<reference evidence="2" key="2">
    <citation type="submission" date="2020-09" db="EMBL/GenBank/DDBJ databases">
        <authorList>
            <person name="Sun Q."/>
            <person name="Kim S."/>
        </authorList>
    </citation>
    <scope>NUCLEOTIDE SEQUENCE</scope>
    <source>
        <strain evidence="2">KCTC 23224</strain>
    </source>
</reference>
<feature type="transmembrane region" description="Helical" evidence="1">
    <location>
        <begin position="98"/>
        <end position="122"/>
    </location>
</feature>
<organism evidence="2 3">
    <name type="scientific">Mongoliitalea lutea</name>
    <dbReference type="NCBI Taxonomy" id="849756"/>
    <lineage>
        <taxon>Bacteria</taxon>
        <taxon>Pseudomonadati</taxon>
        <taxon>Bacteroidota</taxon>
        <taxon>Cytophagia</taxon>
        <taxon>Cytophagales</taxon>
        <taxon>Cyclobacteriaceae</taxon>
        <taxon>Mongoliitalea</taxon>
    </lineage>
</organism>
<feature type="transmembrane region" description="Helical" evidence="1">
    <location>
        <begin position="162"/>
        <end position="182"/>
    </location>
</feature>
<evidence type="ECO:0000313" key="2">
    <source>
        <dbReference type="EMBL" id="GHB46543.1"/>
    </source>
</evidence>
<dbReference type="AlphaFoldDB" id="A0A8J3G6B9"/>
<accession>A0A8J3G6B9</accession>
<sequence>MEEIPASETGSGDTLIYWLLWATKSMLAILVTLVWSALDRRRPSYVFLNNFLITYVRYYVALILFSYGMAKVIPTQFIEPSYTQLMKTYGESSPMNLLWTLMGFSTPYQIFGGIMEVLAAVFLLFRRTVLLGALVMITVMTNVVAMNYAFDVPVKLASTHYLIFSIGLAMLFKKNLLALFFLRKTSEPVILPPLFKQRKTFIGSQVFKAVFLLYFGFTTVSGNLDYFNSIKERGFSAPLAGIYEVKQIYIDSDSSTMISSKLPMKMMIFDNQRPERLTIIFGDDKKVRYSASFDQENQALSALLPSDSTNSLDMLYHVDKNGKLLLKGIFKQDSLRLELEKIPIDSLLLVNRKFHWISPAPFNR</sequence>
<feature type="transmembrane region" description="Helical" evidence="1">
    <location>
        <begin position="129"/>
        <end position="150"/>
    </location>
</feature>
<dbReference type="EMBL" id="BMYF01000019">
    <property type="protein sequence ID" value="GHB46543.1"/>
    <property type="molecule type" value="Genomic_DNA"/>
</dbReference>
<proteinExistence type="predicted"/>